<evidence type="ECO:0000256" key="4">
    <source>
        <dbReference type="ARBA" id="ARBA00022519"/>
    </source>
</evidence>
<dbReference type="SUPFAM" id="SSF161098">
    <property type="entry name" value="MetI-like"/>
    <property type="match status" value="1"/>
</dbReference>
<evidence type="ECO:0000259" key="9">
    <source>
        <dbReference type="PROSITE" id="PS50928"/>
    </source>
</evidence>
<keyword evidence="5 8" id="KW-0812">Transmembrane</keyword>
<keyword evidence="7 8" id="KW-0472">Membrane</keyword>
<evidence type="ECO:0000256" key="3">
    <source>
        <dbReference type="ARBA" id="ARBA00022475"/>
    </source>
</evidence>
<dbReference type="InterPro" id="IPR000515">
    <property type="entry name" value="MetI-like"/>
</dbReference>
<accession>A0A2S5KN15</accession>
<feature type="transmembrane region" description="Helical" evidence="8">
    <location>
        <begin position="76"/>
        <end position="99"/>
    </location>
</feature>
<dbReference type="CDD" id="cd06261">
    <property type="entry name" value="TM_PBP2"/>
    <property type="match status" value="1"/>
</dbReference>
<keyword evidence="3" id="KW-1003">Cell membrane</keyword>
<dbReference type="Gene3D" id="1.10.3720.10">
    <property type="entry name" value="MetI-like"/>
    <property type="match status" value="1"/>
</dbReference>
<keyword evidence="4" id="KW-0997">Cell inner membrane</keyword>
<dbReference type="PROSITE" id="PS50928">
    <property type="entry name" value="ABC_TM1"/>
    <property type="match status" value="1"/>
</dbReference>
<feature type="transmembrane region" description="Helical" evidence="8">
    <location>
        <begin position="143"/>
        <end position="167"/>
    </location>
</feature>
<evidence type="ECO:0000256" key="7">
    <source>
        <dbReference type="ARBA" id="ARBA00023136"/>
    </source>
</evidence>
<evidence type="ECO:0000313" key="11">
    <source>
        <dbReference type="Proteomes" id="UP000238196"/>
    </source>
</evidence>
<organism evidence="10 11">
    <name type="scientific">Proteobacteria bacterium 228</name>
    <dbReference type="NCBI Taxonomy" id="2083153"/>
    <lineage>
        <taxon>Bacteria</taxon>
        <taxon>Pseudomonadati</taxon>
        <taxon>Pseudomonadota</taxon>
    </lineage>
</organism>
<evidence type="ECO:0000313" key="10">
    <source>
        <dbReference type="EMBL" id="PPC76053.1"/>
    </source>
</evidence>
<dbReference type="GO" id="GO:0055085">
    <property type="term" value="P:transmembrane transport"/>
    <property type="evidence" value="ECO:0007669"/>
    <property type="project" value="InterPro"/>
</dbReference>
<evidence type="ECO:0000256" key="6">
    <source>
        <dbReference type="ARBA" id="ARBA00022989"/>
    </source>
</evidence>
<feature type="transmembrane region" description="Helical" evidence="8">
    <location>
        <begin position="243"/>
        <end position="264"/>
    </location>
</feature>
<comment type="similarity">
    <text evidence="8">Belongs to the binding-protein-dependent transport system permease family.</text>
</comment>
<dbReference type="OrthoDB" id="9782004at2"/>
<dbReference type="EMBL" id="PRLP01000058">
    <property type="protein sequence ID" value="PPC76053.1"/>
    <property type="molecule type" value="Genomic_DNA"/>
</dbReference>
<sequence>MNGAPGVWSAWWRGSSRLGQWLLLAILALAIFGPLLNLLLWAVAEKWYFPHKLPLQYGFSFWQRVFRPQGDAWQSLGLSLLIACGAVVMSLALSIPAGYALARRRLPLRALIMFIFLLPQAFPSLGVYMNVAQIFYRLGLNGTLFGVMLVHTVHGLVLSVWICAAAFASVDKQQEEAARNLGASPLQAFFHATLPQAAAGLMASAIFVFLESMDEFTGVFFVGIPEIKTLPVLLYSASMEGNYQIASITALILLVPSIGFMLMIHRVLKVETLGKIGA</sequence>
<dbReference type="PANTHER" id="PTHR43357">
    <property type="entry name" value="INNER MEMBRANE ABC TRANSPORTER PERMEASE PROTEIN YDCV"/>
    <property type="match status" value="1"/>
</dbReference>
<keyword evidence="6 8" id="KW-1133">Transmembrane helix</keyword>
<comment type="caution">
    <text evidence="10">The sequence shown here is derived from an EMBL/GenBank/DDBJ whole genome shotgun (WGS) entry which is preliminary data.</text>
</comment>
<evidence type="ECO:0000256" key="2">
    <source>
        <dbReference type="ARBA" id="ARBA00022448"/>
    </source>
</evidence>
<feature type="transmembrane region" description="Helical" evidence="8">
    <location>
        <begin position="21"/>
        <end position="44"/>
    </location>
</feature>
<evidence type="ECO:0000256" key="5">
    <source>
        <dbReference type="ARBA" id="ARBA00022692"/>
    </source>
</evidence>
<comment type="subcellular location">
    <subcellularLocation>
        <location evidence="1">Cell inner membrane</location>
        <topology evidence="1">Multi-pass membrane protein</topology>
    </subcellularLocation>
    <subcellularLocation>
        <location evidence="8">Cell membrane</location>
        <topology evidence="8">Multi-pass membrane protein</topology>
    </subcellularLocation>
</comment>
<dbReference type="Pfam" id="PF00528">
    <property type="entry name" value="BPD_transp_1"/>
    <property type="match status" value="1"/>
</dbReference>
<gene>
    <name evidence="10" type="ORF">C4K68_17760</name>
</gene>
<dbReference type="PANTHER" id="PTHR43357:SF4">
    <property type="entry name" value="INNER MEMBRANE ABC TRANSPORTER PERMEASE PROTEIN YDCV"/>
    <property type="match status" value="1"/>
</dbReference>
<feature type="domain" description="ABC transmembrane type-1" evidence="9">
    <location>
        <begin position="76"/>
        <end position="264"/>
    </location>
</feature>
<reference evidence="10 11" key="1">
    <citation type="submission" date="2018-02" db="EMBL/GenBank/DDBJ databases">
        <title>novel marine gammaproteobacteria from coastal saline agro ecosystem.</title>
        <authorList>
            <person name="Krishnan R."/>
            <person name="Ramesh Kumar N."/>
        </authorList>
    </citation>
    <scope>NUCLEOTIDE SEQUENCE [LARGE SCALE GENOMIC DNA]</scope>
    <source>
        <strain evidence="10 11">228</strain>
    </source>
</reference>
<dbReference type="InterPro" id="IPR035906">
    <property type="entry name" value="MetI-like_sf"/>
</dbReference>
<proteinExistence type="inferred from homology"/>
<dbReference type="GO" id="GO:0005886">
    <property type="term" value="C:plasma membrane"/>
    <property type="evidence" value="ECO:0007669"/>
    <property type="project" value="UniProtKB-SubCell"/>
</dbReference>
<dbReference type="AlphaFoldDB" id="A0A2S5KN15"/>
<name>A0A2S5KN15_9PROT</name>
<evidence type="ECO:0000256" key="8">
    <source>
        <dbReference type="RuleBase" id="RU363032"/>
    </source>
</evidence>
<protein>
    <submittedName>
        <fullName evidence="10">Spermidine/putrescine ABC transporter permease</fullName>
    </submittedName>
</protein>
<feature type="transmembrane region" description="Helical" evidence="8">
    <location>
        <begin position="188"/>
        <end position="210"/>
    </location>
</feature>
<feature type="transmembrane region" description="Helical" evidence="8">
    <location>
        <begin position="111"/>
        <end position="131"/>
    </location>
</feature>
<evidence type="ECO:0000256" key="1">
    <source>
        <dbReference type="ARBA" id="ARBA00004429"/>
    </source>
</evidence>
<keyword evidence="2 8" id="KW-0813">Transport</keyword>
<dbReference type="Proteomes" id="UP000238196">
    <property type="component" value="Unassembled WGS sequence"/>
</dbReference>